<proteinExistence type="predicted"/>
<dbReference type="Proteomes" id="UP000016521">
    <property type="component" value="Chromosome I"/>
</dbReference>
<organism evidence="1 2">
    <name type="scientific">Pseudoalteromonas piscicida</name>
    <dbReference type="NCBI Taxonomy" id="43662"/>
    <lineage>
        <taxon>Bacteria</taxon>
        <taxon>Pseudomonadati</taxon>
        <taxon>Pseudomonadota</taxon>
        <taxon>Gammaproteobacteria</taxon>
        <taxon>Alteromonadales</taxon>
        <taxon>Pseudoalteromonadaceae</taxon>
        <taxon>Pseudoalteromonas</taxon>
    </lineage>
</organism>
<keyword evidence="2" id="KW-1185">Reference proteome</keyword>
<evidence type="ECO:0000313" key="2">
    <source>
        <dbReference type="Proteomes" id="UP000016521"/>
    </source>
</evidence>
<sequence>MYLNVNTKFVERYSCVKIRHKKTPKQGALLIKESFLD</sequence>
<gene>
    <name evidence="1" type="ORF">PPIS_a3244</name>
</gene>
<evidence type="ECO:0000313" key="1">
    <source>
        <dbReference type="EMBL" id="ATD08069.1"/>
    </source>
</evidence>
<dbReference type="EMBL" id="CP011924">
    <property type="protein sequence ID" value="ATD08069.1"/>
    <property type="molecule type" value="Genomic_DNA"/>
</dbReference>
<accession>A0ABM6NGD4</accession>
<protein>
    <submittedName>
        <fullName evidence="1">Uncharacterized protein</fullName>
    </submittedName>
</protein>
<reference evidence="1 2" key="1">
    <citation type="submission" date="2015-06" db="EMBL/GenBank/DDBJ databases">
        <authorList>
            <person name="Xie B.-B."/>
            <person name="Rong J.-C."/>
            <person name="Qin Q.-L."/>
            <person name="Zhang Y.-Z."/>
        </authorList>
    </citation>
    <scope>NUCLEOTIDE SEQUENCE [LARGE SCALE GENOMIC DNA]</scope>
    <source>
        <strain evidence="1 2">JCM 20779</strain>
    </source>
</reference>
<name>A0ABM6NGD4_PSEO7</name>